<protein>
    <submittedName>
        <fullName evidence="2">Uncharacterized protein</fullName>
    </submittedName>
</protein>
<feature type="transmembrane region" description="Helical" evidence="1">
    <location>
        <begin position="14"/>
        <end position="34"/>
    </location>
</feature>
<keyword evidence="1" id="KW-0472">Membrane</keyword>
<dbReference type="KEGG" id="pta:HPL003_17430"/>
<reference key="2">
    <citation type="submission" date="2011-11" db="EMBL/GenBank/DDBJ databases">
        <authorList>
            <person name="Shin S.H."/>
            <person name="Kim S."/>
            <person name="Kim J.Y."/>
        </authorList>
    </citation>
    <scope>NUCLEOTIDE SEQUENCE</scope>
    <source>
        <strain>HPL-003</strain>
    </source>
</reference>
<evidence type="ECO:0000313" key="3">
    <source>
        <dbReference type="Proteomes" id="UP000005876"/>
    </source>
</evidence>
<proteinExistence type="predicted"/>
<organism evidence="2 3">
    <name type="scientific">Paenibacillus terrae (strain HPL-003)</name>
    <dbReference type="NCBI Taxonomy" id="985665"/>
    <lineage>
        <taxon>Bacteria</taxon>
        <taxon>Bacillati</taxon>
        <taxon>Bacillota</taxon>
        <taxon>Bacilli</taxon>
        <taxon>Bacillales</taxon>
        <taxon>Paenibacillaceae</taxon>
        <taxon>Paenibacillus</taxon>
    </lineage>
</organism>
<dbReference type="Proteomes" id="UP000005876">
    <property type="component" value="Chromosome"/>
</dbReference>
<accession>G7VZD6</accession>
<dbReference type="AlphaFoldDB" id="G7VZD6"/>
<dbReference type="STRING" id="985665.HPL003_17430"/>
<reference evidence="2 3" key="3">
    <citation type="journal article" date="2012" name="J. Bacteriol.">
        <title>Genome Sequence of Paenibacillus terrae HPL-003, a Xylanase-Producing Bacterium Isolated from Soil Found in Forest Residue.</title>
        <authorList>
            <person name="Shin S.H."/>
            <person name="Kim S."/>
            <person name="Kim J.Y."/>
            <person name="Song H.Y."/>
            <person name="Cho S.J."/>
            <person name="Kim D.R."/>
            <person name="Lee K.I."/>
            <person name="Lim H.K."/>
            <person name="Park N.J."/>
            <person name="Hwang I.T."/>
            <person name="Yang K.S."/>
        </authorList>
    </citation>
    <scope>NUCLEOTIDE SEQUENCE [LARGE SCALE GENOMIC DNA]</scope>
    <source>
        <strain evidence="2 3">HPL-003</strain>
    </source>
</reference>
<dbReference type="HOGENOM" id="CLU_3082712_0_0_9"/>
<name>G7VZD6_PAETH</name>
<reference evidence="3" key="1">
    <citation type="submission" date="2011-11" db="EMBL/GenBank/DDBJ databases">
        <title>Complete sequence of Paenibacillus terrae HPL-003.</title>
        <authorList>
            <person name="Shin S.H."/>
            <person name="Kim S."/>
            <person name="Kim J.Y."/>
        </authorList>
    </citation>
    <scope>NUCLEOTIDE SEQUENCE [LARGE SCALE GENOMIC DNA]</scope>
    <source>
        <strain evidence="3">HPL-003</strain>
    </source>
</reference>
<keyword evidence="1" id="KW-1133">Transmembrane helix</keyword>
<dbReference type="EMBL" id="CP003107">
    <property type="protein sequence ID" value="AET60230.1"/>
    <property type="molecule type" value="Genomic_DNA"/>
</dbReference>
<sequence length="52" mass="6167">MLALTWSFIHPEDYFTWVLEVLPAILGADCWWLFTANSGLRIWCILLYSCMR</sequence>
<evidence type="ECO:0000256" key="1">
    <source>
        <dbReference type="SAM" id="Phobius"/>
    </source>
</evidence>
<keyword evidence="1" id="KW-0812">Transmembrane</keyword>
<gene>
    <name evidence="2" type="ordered locus">HPL003_17430</name>
</gene>
<evidence type="ECO:0000313" key="2">
    <source>
        <dbReference type="EMBL" id="AET60230.1"/>
    </source>
</evidence>